<dbReference type="InterPro" id="IPR037294">
    <property type="entry name" value="ABC_BtuC-like"/>
</dbReference>
<dbReference type="EMBL" id="QXTG01000001">
    <property type="protein sequence ID" value="RIX30199.1"/>
    <property type="molecule type" value="Genomic_DNA"/>
</dbReference>
<keyword evidence="5 8" id="KW-0812">Transmembrane</keyword>
<dbReference type="GO" id="GO:0033214">
    <property type="term" value="P:siderophore-iron import into cell"/>
    <property type="evidence" value="ECO:0007669"/>
    <property type="project" value="TreeGrafter"/>
</dbReference>
<dbReference type="InterPro" id="IPR000522">
    <property type="entry name" value="ABC_transptr_permease_BtuC"/>
</dbReference>
<evidence type="ECO:0000256" key="5">
    <source>
        <dbReference type="ARBA" id="ARBA00022692"/>
    </source>
</evidence>
<evidence type="ECO:0000256" key="7">
    <source>
        <dbReference type="ARBA" id="ARBA00023136"/>
    </source>
</evidence>
<proteinExistence type="inferred from homology"/>
<reference evidence="10" key="1">
    <citation type="submission" date="2018-09" db="EMBL/GenBank/DDBJ databases">
        <authorList>
            <person name="Kim I."/>
        </authorList>
    </citation>
    <scope>NUCLEOTIDE SEQUENCE [LARGE SCALE GENOMIC DNA]</scope>
    <source>
        <strain evidence="10">DD4a</strain>
    </source>
</reference>
<feature type="transmembrane region" description="Helical" evidence="8">
    <location>
        <begin position="284"/>
        <end position="310"/>
    </location>
</feature>
<dbReference type="GO" id="GO:0005886">
    <property type="term" value="C:plasma membrane"/>
    <property type="evidence" value="ECO:0007669"/>
    <property type="project" value="UniProtKB-SubCell"/>
</dbReference>
<keyword evidence="4" id="KW-1003">Cell membrane</keyword>
<feature type="transmembrane region" description="Helical" evidence="8">
    <location>
        <begin position="81"/>
        <end position="99"/>
    </location>
</feature>
<dbReference type="CDD" id="cd06550">
    <property type="entry name" value="TM_ABC_iron-siderophores_like"/>
    <property type="match status" value="1"/>
</dbReference>
<dbReference type="Gene3D" id="1.10.3470.10">
    <property type="entry name" value="ABC transporter involved in vitamin B12 uptake, BtuC"/>
    <property type="match status" value="1"/>
</dbReference>
<name>A0A3A1U7D6_9MICO</name>
<protein>
    <submittedName>
        <fullName evidence="9">Iron ABC transporter permease</fullName>
    </submittedName>
</protein>
<evidence type="ECO:0000256" key="4">
    <source>
        <dbReference type="ARBA" id="ARBA00022475"/>
    </source>
</evidence>
<evidence type="ECO:0000313" key="9">
    <source>
        <dbReference type="EMBL" id="RIX30199.1"/>
    </source>
</evidence>
<comment type="subcellular location">
    <subcellularLocation>
        <location evidence="1">Cell membrane</location>
        <topology evidence="1">Multi-pass membrane protein</topology>
    </subcellularLocation>
</comment>
<feature type="transmembrane region" description="Helical" evidence="8">
    <location>
        <begin position="208"/>
        <end position="226"/>
    </location>
</feature>
<organism evidence="9 10">
    <name type="scientific">Amnibacterium setariae</name>
    <dbReference type="NCBI Taxonomy" id="2306585"/>
    <lineage>
        <taxon>Bacteria</taxon>
        <taxon>Bacillati</taxon>
        <taxon>Actinomycetota</taxon>
        <taxon>Actinomycetes</taxon>
        <taxon>Micrococcales</taxon>
        <taxon>Microbacteriaceae</taxon>
        <taxon>Amnibacterium</taxon>
    </lineage>
</organism>
<keyword evidence="7 8" id="KW-0472">Membrane</keyword>
<dbReference type="Proteomes" id="UP000265742">
    <property type="component" value="Unassembled WGS sequence"/>
</dbReference>
<dbReference type="OrthoDB" id="4455417at2"/>
<feature type="transmembrane region" description="Helical" evidence="8">
    <location>
        <begin position="137"/>
        <end position="156"/>
    </location>
</feature>
<accession>A0A3A1U7D6</accession>
<keyword evidence="3" id="KW-0813">Transport</keyword>
<feature type="transmembrane region" description="Helical" evidence="8">
    <location>
        <begin position="165"/>
        <end position="188"/>
    </location>
</feature>
<dbReference type="SUPFAM" id="SSF81345">
    <property type="entry name" value="ABC transporter involved in vitamin B12 uptake, BtuC"/>
    <property type="match status" value="1"/>
</dbReference>
<keyword evidence="10" id="KW-1185">Reference proteome</keyword>
<feature type="transmembrane region" description="Helical" evidence="8">
    <location>
        <begin position="111"/>
        <end position="131"/>
    </location>
</feature>
<feature type="transmembrane region" description="Helical" evidence="8">
    <location>
        <begin position="29"/>
        <end position="48"/>
    </location>
</feature>
<comment type="similarity">
    <text evidence="2">Belongs to the binding-protein-dependent transport system permease family. FecCD subfamily.</text>
</comment>
<evidence type="ECO:0000256" key="8">
    <source>
        <dbReference type="SAM" id="Phobius"/>
    </source>
</evidence>
<feature type="transmembrane region" description="Helical" evidence="8">
    <location>
        <begin position="254"/>
        <end position="278"/>
    </location>
</feature>
<dbReference type="Pfam" id="PF01032">
    <property type="entry name" value="FecCD"/>
    <property type="match status" value="1"/>
</dbReference>
<dbReference type="GO" id="GO:0022857">
    <property type="term" value="F:transmembrane transporter activity"/>
    <property type="evidence" value="ECO:0007669"/>
    <property type="project" value="InterPro"/>
</dbReference>
<evidence type="ECO:0000256" key="2">
    <source>
        <dbReference type="ARBA" id="ARBA00007935"/>
    </source>
</evidence>
<dbReference type="AlphaFoldDB" id="A0A3A1U7D6"/>
<dbReference type="PANTHER" id="PTHR30472:SF24">
    <property type="entry name" value="FERRIC ENTEROBACTIN TRANSPORT SYSTEM PERMEASE PROTEIN FEPG"/>
    <property type="match status" value="1"/>
</dbReference>
<sequence>MTGVVASAPGLGRRVATGRRRRALRRRGIAAALAALVLVLFAVSLMVGDTFYTPSEVLRTVLGQTVPGASFTVGELRLPRASMGALAGLAFGAAGVAFQTMLRNPLAAPDVIGISSGASAAAVVSIVLLGFDEAATSLVAIVAALLTAALIYLLAYRDGVAGTRLILIGIGVSAMLESVVSYVLLHAATWDLQTAMRWLTGSLNGATWDQLLPLALAVLVLGLVLLSREHDLGLLQLGDESAAGLGVRVERTRIVVIVAAVLLIAFATSAAGPIAFVAFLSGPIAARLVGGGGGLMMPSALVGAALVLGADLIGQFAFGNRYPVGVVTGVLGAPYLVYLLVRTNRAGGSL</sequence>
<feature type="transmembrane region" description="Helical" evidence="8">
    <location>
        <begin position="322"/>
        <end position="341"/>
    </location>
</feature>
<keyword evidence="6 8" id="KW-1133">Transmembrane helix</keyword>
<gene>
    <name evidence="9" type="ORF">D1781_01755</name>
</gene>
<evidence type="ECO:0000256" key="1">
    <source>
        <dbReference type="ARBA" id="ARBA00004651"/>
    </source>
</evidence>
<evidence type="ECO:0000313" key="10">
    <source>
        <dbReference type="Proteomes" id="UP000265742"/>
    </source>
</evidence>
<dbReference type="RefSeq" id="WP_119480563.1">
    <property type="nucleotide sequence ID" value="NZ_QXTG01000001.1"/>
</dbReference>
<dbReference type="PANTHER" id="PTHR30472">
    <property type="entry name" value="FERRIC ENTEROBACTIN TRANSPORT SYSTEM PERMEASE PROTEIN"/>
    <property type="match status" value="1"/>
</dbReference>
<evidence type="ECO:0000256" key="6">
    <source>
        <dbReference type="ARBA" id="ARBA00022989"/>
    </source>
</evidence>
<comment type="caution">
    <text evidence="9">The sequence shown here is derived from an EMBL/GenBank/DDBJ whole genome shotgun (WGS) entry which is preliminary data.</text>
</comment>
<evidence type="ECO:0000256" key="3">
    <source>
        <dbReference type="ARBA" id="ARBA00022448"/>
    </source>
</evidence>